<protein>
    <submittedName>
        <fullName evidence="3">Sporulation protein YqfD</fullName>
    </submittedName>
</protein>
<keyword evidence="2" id="KW-1133">Transmembrane helix</keyword>
<dbReference type="EMBL" id="WEIO01000001">
    <property type="protein sequence ID" value="KAB7708731.1"/>
    <property type="molecule type" value="Genomic_DNA"/>
</dbReference>
<name>A0A6I1FN85_9BACI</name>
<reference evidence="3 4" key="1">
    <citation type="submission" date="2019-10" db="EMBL/GenBank/DDBJ databases">
        <title>Bacillus aerolatum sp. nov., isolated from bioaerosol of sport playgrounds.</title>
        <authorList>
            <person name="Chen P."/>
            <person name="Zhang G."/>
        </authorList>
    </citation>
    <scope>NUCLEOTIDE SEQUENCE [LARGE SCALE GENOMIC DNA]</scope>
    <source>
        <strain evidence="3 4">CX253</strain>
    </source>
</reference>
<feature type="region of interest" description="Disordered" evidence="1">
    <location>
        <begin position="392"/>
        <end position="413"/>
    </location>
</feature>
<keyword evidence="4" id="KW-1185">Reference proteome</keyword>
<accession>A0A6I1FN85</accession>
<dbReference type="InterPro" id="IPR010690">
    <property type="entry name" value="YqfD"/>
</dbReference>
<gene>
    <name evidence="3" type="primary">yqfD</name>
    <name evidence="3" type="ORF">F9802_00845</name>
</gene>
<organism evidence="3 4">
    <name type="scientific">Bacillus aerolatus</name>
    <dbReference type="NCBI Taxonomy" id="2653354"/>
    <lineage>
        <taxon>Bacteria</taxon>
        <taxon>Bacillati</taxon>
        <taxon>Bacillota</taxon>
        <taxon>Bacilli</taxon>
        <taxon>Bacillales</taxon>
        <taxon>Bacillaceae</taxon>
        <taxon>Bacillus</taxon>
    </lineage>
</organism>
<dbReference type="RefSeq" id="WP_152149258.1">
    <property type="nucleotide sequence ID" value="NZ_WEIO01000001.1"/>
</dbReference>
<dbReference type="AlphaFoldDB" id="A0A6I1FN85"/>
<dbReference type="Pfam" id="PF06898">
    <property type="entry name" value="YqfD"/>
    <property type="match status" value="1"/>
</dbReference>
<dbReference type="NCBIfam" id="TIGR02876">
    <property type="entry name" value="spore_yqfD"/>
    <property type="match status" value="1"/>
</dbReference>
<feature type="transmembrane region" description="Helical" evidence="2">
    <location>
        <begin position="90"/>
        <end position="110"/>
    </location>
</feature>
<dbReference type="PIRSF" id="PIRSF029895">
    <property type="entry name" value="SpoIV"/>
    <property type="match status" value="1"/>
</dbReference>
<evidence type="ECO:0000256" key="2">
    <source>
        <dbReference type="SAM" id="Phobius"/>
    </source>
</evidence>
<comment type="caution">
    <text evidence="3">The sequence shown here is derived from an EMBL/GenBank/DDBJ whole genome shotgun (WGS) entry which is preliminary data.</text>
</comment>
<dbReference type="Proteomes" id="UP000429595">
    <property type="component" value="Unassembled WGS sequence"/>
</dbReference>
<keyword evidence="2" id="KW-0812">Transmembrane</keyword>
<evidence type="ECO:0000313" key="3">
    <source>
        <dbReference type="EMBL" id="KAB7708731.1"/>
    </source>
</evidence>
<proteinExistence type="predicted"/>
<sequence length="413" mass="46884">MNNQWLAFFQGVVVVKVQGQGAERFINRLSRSRVPVWQVSRQGEQTISFSCSLKHIHEVRKAARAFEGDVRFYRGEGFPFLLKRLLKSSGFVIGAVGFLVIILLLSNVVWRINIGGASPKMEHEIRKELSRMGVEKGKFILGLDDPETVQKKLLNRVEGLTWIGVEVKGSTFHFRVVEKTEPKEKKQKGPRHLVAAKDAVIVKLFVKKGQAAVKRNQFVHKGQLLVSGLIGTEEKQTKIAADGEVLGETWYKTTVEMPVTTDFHVLTGRQVQKHLLEMKTLRVPVWGFKNHSFANHKKDEQVHSVSFLGIKLPVNYVEKTYYESEQTSRSYTEKEAELHALKAAREDLQAKLSEKAVISGEKVLQRQFTNGKVKLSVHFQVLENIAVGKPITQGDKKNARRKKHNEYSARKPE</sequence>
<evidence type="ECO:0000256" key="1">
    <source>
        <dbReference type="SAM" id="MobiDB-lite"/>
    </source>
</evidence>
<evidence type="ECO:0000313" key="4">
    <source>
        <dbReference type="Proteomes" id="UP000429595"/>
    </source>
</evidence>
<keyword evidence="2" id="KW-0472">Membrane</keyword>